<reference evidence="1 2" key="1">
    <citation type="submission" date="2023-02" db="EMBL/GenBank/DDBJ databases">
        <title>Genome sequence of Sphingobacterium sp. KACC 22765.</title>
        <authorList>
            <person name="Kim S."/>
            <person name="Heo J."/>
            <person name="Kwon S.-W."/>
        </authorList>
    </citation>
    <scope>NUCLEOTIDE SEQUENCE [LARGE SCALE GENOMIC DNA]</scope>
    <source>
        <strain evidence="1 2">KACC 22765</strain>
    </source>
</reference>
<gene>
    <name evidence="1" type="ORF">PQ465_08405</name>
</gene>
<keyword evidence="2" id="KW-1185">Reference proteome</keyword>
<sequence length="44" mass="4940">MEGCFLEMGNEPQKIIRQQLLSPPVSLCILVYTLDISTMQKAAE</sequence>
<protein>
    <submittedName>
        <fullName evidence="1">Uncharacterized protein</fullName>
    </submittedName>
</protein>
<organism evidence="1 2">
    <name type="scientific">Sphingobacterium oryzagri</name>
    <dbReference type="NCBI Taxonomy" id="3025669"/>
    <lineage>
        <taxon>Bacteria</taxon>
        <taxon>Pseudomonadati</taxon>
        <taxon>Bacteroidota</taxon>
        <taxon>Sphingobacteriia</taxon>
        <taxon>Sphingobacteriales</taxon>
        <taxon>Sphingobacteriaceae</taxon>
        <taxon>Sphingobacterium</taxon>
    </lineage>
</organism>
<proteinExistence type="predicted"/>
<dbReference type="Proteomes" id="UP001221558">
    <property type="component" value="Chromosome"/>
</dbReference>
<name>A0ABY7WLA6_9SPHI</name>
<evidence type="ECO:0000313" key="2">
    <source>
        <dbReference type="Proteomes" id="UP001221558"/>
    </source>
</evidence>
<dbReference type="EMBL" id="CP117880">
    <property type="protein sequence ID" value="WDF70387.1"/>
    <property type="molecule type" value="Genomic_DNA"/>
</dbReference>
<accession>A0ABY7WLA6</accession>
<evidence type="ECO:0000313" key="1">
    <source>
        <dbReference type="EMBL" id="WDF70387.1"/>
    </source>
</evidence>